<keyword evidence="3" id="KW-1185">Reference proteome</keyword>
<keyword evidence="1" id="KW-0812">Transmembrane</keyword>
<feature type="transmembrane region" description="Helical" evidence="1">
    <location>
        <begin position="57"/>
        <end position="77"/>
    </location>
</feature>
<keyword evidence="1" id="KW-0472">Membrane</keyword>
<organism evidence="4">
    <name type="scientific">Haemonchus placei</name>
    <name type="common">Barber's pole worm</name>
    <dbReference type="NCBI Taxonomy" id="6290"/>
    <lineage>
        <taxon>Eukaryota</taxon>
        <taxon>Metazoa</taxon>
        <taxon>Ecdysozoa</taxon>
        <taxon>Nematoda</taxon>
        <taxon>Chromadorea</taxon>
        <taxon>Rhabditida</taxon>
        <taxon>Rhabditina</taxon>
        <taxon>Rhabditomorpha</taxon>
        <taxon>Strongyloidea</taxon>
        <taxon>Trichostrongylidae</taxon>
        <taxon>Haemonchus</taxon>
    </lineage>
</organism>
<protein>
    <submittedName>
        <fullName evidence="4">7TM_GPCR_Srx domain-containing protein</fullName>
    </submittedName>
</protein>
<evidence type="ECO:0000313" key="2">
    <source>
        <dbReference type="EMBL" id="VDO72875.1"/>
    </source>
</evidence>
<evidence type="ECO:0000313" key="3">
    <source>
        <dbReference type="Proteomes" id="UP000268014"/>
    </source>
</evidence>
<keyword evidence="1" id="KW-1133">Transmembrane helix</keyword>
<evidence type="ECO:0000256" key="1">
    <source>
        <dbReference type="SAM" id="Phobius"/>
    </source>
</evidence>
<name>A0A0N4X309_HAEPC</name>
<sequence>MTTYLRIKRIDVLFDLVVMMVLVGRVGLSSGLSTSMFGKNPFALISCISLKNGSYKMVNYSFARTTAFLTTFILLLINSSPVPAFCPESEPHTPSAKSVILFLLRASAYS</sequence>
<feature type="transmembrane region" description="Helical" evidence="1">
    <location>
        <begin position="12"/>
        <end position="37"/>
    </location>
</feature>
<gene>
    <name evidence="2" type="ORF">HPLM_LOCUS18743</name>
</gene>
<reference evidence="2 3" key="2">
    <citation type="submission" date="2018-11" db="EMBL/GenBank/DDBJ databases">
        <authorList>
            <consortium name="Pathogen Informatics"/>
        </authorList>
    </citation>
    <scope>NUCLEOTIDE SEQUENCE [LARGE SCALE GENOMIC DNA]</scope>
    <source>
        <strain evidence="2 3">MHpl1</strain>
    </source>
</reference>
<proteinExistence type="predicted"/>
<dbReference type="Proteomes" id="UP000268014">
    <property type="component" value="Unassembled WGS sequence"/>
</dbReference>
<dbReference type="AlphaFoldDB" id="A0A0N4X309"/>
<reference evidence="4" key="1">
    <citation type="submission" date="2017-02" db="UniProtKB">
        <authorList>
            <consortium name="WormBaseParasite"/>
        </authorList>
    </citation>
    <scope>IDENTIFICATION</scope>
</reference>
<dbReference type="WBParaSite" id="HPLM_0001875101-mRNA-1">
    <property type="protein sequence ID" value="HPLM_0001875101-mRNA-1"/>
    <property type="gene ID" value="HPLM_0001875101"/>
</dbReference>
<accession>A0A0N4X309</accession>
<evidence type="ECO:0000313" key="4">
    <source>
        <dbReference type="WBParaSite" id="HPLM_0001875101-mRNA-1"/>
    </source>
</evidence>
<dbReference type="EMBL" id="UZAF01020777">
    <property type="protein sequence ID" value="VDO72875.1"/>
    <property type="molecule type" value="Genomic_DNA"/>
</dbReference>